<feature type="transmembrane region" description="Helical" evidence="14">
    <location>
        <begin position="26"/>
        <end position="51"/>
    </location>
</feature>
<evidence type="ECO:0000256" key="1">
    <source>
        <dbReference type="ARBA" id="ARBA00003929"/>
    </source>
</evidence>
<keyword evidence="10 13" id="KW-0675">Receptor</keyword>
<evidence type="ECO:0000256" key="12">
    <source>
        <dbReference type="ARBA" id="ARBA00023224"/>
    </source>
</evidence>
<evidence type="ECO:0000256" key="13">
    <source>
        <dbReference type="RuleBase" id="RU000688"/>
    </source>
</evidence>
<organism evidence="16 17">
    <name type="scientific">Erinaceus europaeus</name>
    <name type="common">Western European hedgehog</name>
    <dbReference type="NCBI Taxonomy" id="9365"/>
    <lineage>
        <taxon>Eukaryota</taxon>
        <taxon>Metazoa</taxon>
        <taxon>Chordata</taxon>
        <taxon>Craniata</taxon>
        <taxon>Vertebrata</taxon>
        <taxon>Euteleostomi</taxon>
        <taxon>Mammalia</taxon>
        <taxon>Eutheria</taxon>
        <taxon>Laurasiatheria</taxon>
        <taxon>Eulipotyphla</taxon>
        <taxon>Erinaceidae</taxon>
        <taxon>Erinaceinae</taxon>
        <taxon>Erinaceus</taxon>
    </lineage>
</organism>
<dbReference type="InterPro" id="IPR000725">
    <property type="entry name" value="Olfact_rcpt"/>
</dbReference>
<sequence length="315" mass="35610">MALSNKTMIVTEFILLGFHTTRDMKILLFIIFLIVYVLTVLSNTVIILLVWTCNHLHSPMYLFLANLSFLEIMLTSSVIPKMLAITISQVNTISFEGCIAQSFFYFLFGTIEFFILAIMSFDRYVAICIPLRYPTIMRTQVCLKMMITSWVGGLLYVLLPSIVTIKLPFCGPNVIDHFFCDSAPMLKLVCGDLHVVEMVHFICSAVLLLSSLFSTLTPYIFIVFTIARIPSSQGQWKAFSTCASHMIVVTIFYGVSIFLYARPSKGNVLSFNKVGTVLNTIVTPLMNPFIYTLRNQVVIESLRQTFAKLKSFLTV</sequence>
<feature type="transmembrane region" description="Helical" evidence="14">
    <location>
        <begin position="103"/>
        <end position="121"/>
    </location>
</feature>
<evidence type="ECO:0000256" key="3">
    <source>
        <dbReference type="ARBA" id="ARBA00022475"/>
    </source>
</evidence>
<evidence type="ECO:0000256" key="5">
    <source>
        <dbReference type="ARBA" id="ARBA00022692"/>
    </source>
</evidence>
<keyword evidence="8 13" id="KW-0297">G-protein coupled receptor</keyword>
<dbReference type="Gene3D" id="1.20.1070.10">
    <property type="entry name" value="Rhodopsin 7-helix transmembrane proteins"/>
    <property type="match status" value="1"/>
</dbReference>
<evidence type="ECO:0000259" key="15">
    <source>
        <dbReference type="PROSITE" id="PS50262"/>
    </source>
</evidence>
<dbReference type="eggNOG" id="ENOG502RDVH">
    <property type="taxonomic scope" value="Eukaryota"/>
</dbReference>
<name>A0A1S3ANQ6_ERIEU</name>
<accession>A0A1S3ANQ6</accession>
<gene>
    <name evidence="17" type="primary">LOC103126927</name>
</gene>
<dbReference type="InterPro" id="IPR000276">
    <property type="entry name" value="GPCR_Rhodpsn"/>
</dbReference>
<dbReference type="FunFam" id="1.20.1070.10:FF:000010">
    <property type="entry name" value="Olfactory receptor"/>
    <property type="match status" value="1"/>
</dbReference>
<feature type="transmembrane region" description="Helical" evidence="14">
    <location>
        <begin position="63"/>
        <end position="83"/>
    </location>
</feature>
<evidence type="ECO:0000256" key="6">
    <source>
        <dbReference type="ARBA" id="ARBA00022725"/>
    </source>
</evidence>
<comment type="similarity">
    <text evidence="13">Belongs to the G-protein coupled receptor 1 family.</text>
</comment>
<dbReference type="PRINTS" id="PR00245">
    <property type="entry name" value="OLFACTORYR"/>
</dbReference>
<proteinExistence type="inferred from homology"/>
<dbReference type="GeneID" id="103126927"/>
<comment type="subcellular location">
    <subcellularLocation>
        <location evidence="2 14">Cell membrane</location>
        <topology evidence="2 14">Multi-pass membrane protein</topology>
    </subcellularLocation>
</comment>
<feature type="transmembrane region" description="Helical" evidence="14">
    <location>
        <begin position="238"/>
        <end position="261"/>
    </location>
</feature>
<dbReference type="InParanoid" id="A0A1S3ANQ6"/>
<feature type="transmembrane region" description="Helical" evidence="14">
    <location>
        <begin position="198"/>
        <end position="226"/>
    </location>
</feature>
<dbReference type="CDD" id="cd15912">
    <property type="entry name" value="7tmA_OR6C-like"/>
    <property type="match status" value="1"/>
</dbReference>
<dbReference type="PROSITE" id="PS00237">
    <property type="entry name" value="G_PROTEIN_RECEP_F1_1"/>
    <property type="match status" value="1"/>
</dbReference>
<dbReference type="GO" id="GO:0004984">
    <property type="term" value="F:olfactory receptor activity"/>
    <property type="evidence" value="ECO:0007669"/>
    <property type="project" value="InterPro"/>
</dbReference>
<evidence type="ECO:0000256" key="2">
    <source>
        <dbReference type="ARBA" id="ARBA00004651"/>
    </source>
</evidence>
<comment type="function">
    <text evidence="1">Putative odorant or sperm cell receptor.</text>
</comment>
<keyword evidence="9 14" id="KW-0472">Membrane</keyword>
<dbReference type="GO" id="GO:0005886">
    <property type="term" value="C:plasma membrane"/>
    <property type="evidence" value="ECO:0007669"/>
    <property type="project" value="UniProtKB-SubCell"/>
</dbReference>
<evidence type="ECO:0000313" key="17">
    <source>
        <dbReference type="RefSeq" id="XP_007537915.1"/>
    </source>
</evidence>
<evidence type="ECO:0000313" key="16">
    <source>
        <dbReference type="Proteomes" id="UP001652624"/>
    </source>
</evidence>
<dbReference type="OrthoDB" id="9902777at2759"/>
<keyword evidence="4 14" id="KW-0716">Sensory transduction</keyword>
<keyword evidence="11" id="KW-0325">Glycoprotein</keyword>
<keyword evidence="6 14" id="KW-0552">Olfaction</keyword>
<dbReference type="RefSeq" id="XP_007537915.1">
    <property type="nucleotide sequence ID" value="XM_007537853.1"/>
</dbReference>
<keyword evidence="3 14" id="KW-1003">Cell membrane</keyword>
<dbReference type="AlphaFoldDB" id="A0A1S3ANQ6"/>
<feature type="domain" description="G-protein coupled receptors family 1 profile" evidence="15">
    <location>
        <begin position="42"/>
        <end position="291"/>
    </location>
</feature>
<dbReference type="PRINTS" id="PR00237">
    <property type="entry name" value="GPCRRHODOPSN"/>
</dbReference>
<protein>
    <recommendedName>
        <fullName evidence="14">Olfactory receptor</fullName>
    </recommendedName>
</protein>
<dbReference type="GO" id="GO:0004930">
    <property type="term" value="F:G protein-coupled receptor activity"/>
    <property type="evidence" value="ECO:0007669"/>
    <property type="project" value="UniProtKB-KW"/>
</dbReference>
<dbReference type="PANTHER" id="PTHR26454">
    <property type="entry name" value="OLFACTORY RECEPTOR"/>
    <property type="match status" value="1"/>
</dbReference>
<dbReference type="Proteomes" id="UP001652624">
    <property type="component" value="Chromosome 9"/>
</dbReference>
<keyword evidence="7 14" id="KW-1133">Transmembrane helix</keyword>
<dbReference type="PANTHER" id="PTHR26454:SF1">
    <property type="entry name" value="OLFACTORY RECEPTOR"/>
    <property type="match status" value="1"/>
</dbReference>
<dbReference type="InterPro" id="IPR017452">
    <property type="entry name" value="GPCR_Rhodpsn_7TM"/>
</dbReference>
<keyword evidence="12 13" id="KW-0807">Transducer</keyword>
<evidence type="ECO:0000256" key="14">
    <source>
        <dbReference type="RuleBase" id="RU363047"/>
    </source>
</evidence>
<dbReference type="SUPFAM" id="SSF81321">
    <property type="entry name" value="Family A G protein-coupled receptor-like"/>
    <property type="match status" value="1"/>
</dbReference>
<keyword evidence="5 13" id="KW-0812">Transmembrane</keyword>
<evidence type="ECO:0000256" key="11">
    <source>
        <dbReference type="ARBA" id="ARBA00023180"/>
    </source>
</evidence>
<dbReference type="PROSITE" id="PS50262">
    <property type="entry name" value="G_PROTEIN_RECEP_F1_2"/>
    <property type="match status" value="1"/>
</dbReference>
<reference evidence="17" key="1">
    <citation type="submission" date="2025-08" db="UniProtKB">
        <authorList>
            <consortium name="RefSeq"/>
        </authorList>
    </citation>
    <scope>IDENTIFICATION</scope>
</reference>
<dbReference type="Pfam" id="PF13853">
    <property type="entry name" value="7tm_4"/>
    <property type="match status" value="1"/>
</dbReference>
<evidence type="ECO:0000256" key="4">
    <source>
        <dbReference type="ARBA" id="ARBA00022606"/>
    </source>
</evidence>
<dbReference type="InterPro" id="IPR047132">
    <property type="entry name" value="Olfact_rcpt_6C-like"/>
</dbReference>
<evidence type="ECO:0000256" key="8">
    <source>
        <dbReference type="ARBA" id="ARBA00023040"/>
    </source>
</evidence>
<evidence type="ECO:0000256" key="9">
    <source>
        <dbReference type="ARBA" id="ARBA00023136"/>
    </source>
</evidence>
<evidence type="ECO:0000256" key="10">
    <source>
        <dbReference type="ARBA" id="ARBA00023170"/>
    </source>
</evidence>
<feature type="transmembrane region" description="Helical" evidence="14">
    <location>
        <begin position="141"/>
        <end position="159"/>
    </location>
</feature>
<keyword evidence="16" id="KW-1185">Reference proteome</keyword>
<evidence type="ECO:0000256" key="7">
    <source>
        <dbReference type="ARBA" id="ARBA00022989"/>
    </source>
</evidence>